<name>A0AA86RLX2_9EUKA</name>
<dbReference type="EMBL" id="CAXDID020000266">
    <property type="protein sequence ID" value="CAL6067145.1"/>
    <property type="molecule type" value="Genomic_DNA"/>
</dbReference>
<comment type="caution">
    <text evidence="1">The sequence shown here is derived from an EMBL/GenBank/DDBJ whole genome shotgun (WGS) entry which is preliminary data.</text>
</comment>
<dbReference type="AlphaFoldDB" id="A0AA86RLX2"/>
<protein>
    <submittedName>
        <fullName evidence="1">Uncharacterized protein</fullName>
    </submittedName>
</protein>
<dbReference type="EMBL" id="CATOUU010001176">
    <property type="protein sequence ID" value="CAI9976986.1"/>
    <property type="molecule type" value="Genomic_DNA"/>
</dbReference>
<organism evidence="1">
    <name type="scientific">Hexamita inflata</name>
    <dbReference type="NCBI Taxonomy" id="28002"/>
    <lineage>
        <taxon>Eukaryota</taxon>
        <taxon>Metamonada</taxon>
        <taxon>Diplomonadida</taxon>
        <taxon>Hexamitidae</taxon>
        <taxon>Hexamitinae</taxon>
        <taxon>Hexamita</taxon>
    </lineage>
</organism>
<reference evidence="1" key="1">
    <citation type="submission" date="2023-06" db="EMBL/GenBank/DDBJ databases">
        <authorList>
            <person name="Kurt Z."/>
        </authorList>
    </citation>
    <scope>NUCLEOTIDE SEQUENCE</scope>
</reference>
<dbReference type="Proteomes" id="UP001642409">
    <property type="component" value="Unassembled WGS sequence"/>
</dbReference>
<proteinExistence type="predicted"/>
<evidence type="ECO:0000313" key="3">
    <source>
        <dbReference type="Proteomes" id="UP001642409"/>
    </source>
</evidence>
<accession>A0AA86RLX2</accession>
<keyword evidence="3" id="KW-1185">Reference proteome</keyword>
<gene>
    <name evidence="2" type="ORF">HINF_LOCUS52883</name>
    <name evidence="1" type="ORF">HINF_LOCUS64631</name>
</gene>
<sequence length="764" mass="89700">MEQYIIESFKLTKISENVPESSQQCLDQLLELKRNLQLTRSIPLTQLLSFAQSVPSENVDPLHQIYFEVTGQHRETILEQEGYQIYEALFQLRSVLQLSEEQFVIQFLKNQNTQQILIEQLLEQLQVPTVQSGIDLVRVLRTKHQGELINTLITNPLSSDAPQLFSFVNRFFGQKPVTTFNQFVTEFKANLDRFQKEFDLKFANALKKCFQVMPKYNEGHRHELLLTSEKTILIQMIKDHFEVDTIHPLEFFEYLSLIEQQIRDQSTTHCKDTFSLEEIVIQMLNTDSLRGLKNLYYYITGNTKNFETIQVGINEIQNEINNFNENHTFSCYETVHTAFQEIKVRYPEVKIDQQLQSDQQQSVVLMYLKQVQQLDALLQQLGIKMIDVVVLKQEIDNHQPLQLFQEFIMKLNNALSILNPLTKAKSLLDSLHNYQQIMTNRLYECLITRDPSQKQFKHIVNELKKLEANFKSNTDNIGNQLVSEFLFLNPKLSEQFKVISEKQIQPVFTSKYTQLCDKLFSCYILPTDLFGFQQELVQKAIEAKVNATSSLLSSLHFALFGEIHDFDSYKQFIQIFNDQFKLPPLIQLLKQFNNFDFDFVQKPLLLPTDLYNHFTSVNKQLKLNFCENALDLLQFFKERVQTQTFVSLTEYFKYFTSILQSDPVFTDEKLKLQKLLLRRTQINADLKTNDVYELFYQNLKQNEFFDANYHFTKCTNGAEVFKIIQVEGNEKQITEKLYEIYVHAKIQNGRVNGIEEIIACWEGK</sequence>
<reference evidence="2 3" key="2">
    <citation type="submission" date="2024-07" db="EMBL/GenBank/DDBJ databases">
        <authorList>
            <person name="Akdeniz Z."/>
        </authorList>
    </citation>
    <scope>NUCLEOTIDE SEQUENCE [LARGE SCALE GENOMIC DNA]</scope>
</reference>
<evidence type="ECO:0000313" key="1">
    <source>
        <dbReference type="EMBL" id="CAI9976986.1"/>
    </source>
</evidence>
<evidence type="ECO:0000313" key="2">
    <source>
        <dbReference type="EMBL" id="CAL6067145.1"/>
    </source>
</evidence>